<gene>
    <name evidence="1" type="ORF">GO942_02780</name>
</gene>
<dbReference type="EMBL" id="WPXC01000006">
    <property type="protein sequence ID" value="MVM09618.1"/>
    <property type="molecule type" value="Genomic_DNA"/>
</dbReference>
<protein>
    <submittedName>
        <fullName evidence="1">Terminase</fullName>
    </submittedName>
</protein>
<proteinExistence type="predicted"/>
<dbReference type="Proteomes" id="UP000478867">
    <property type="component" value="Unassembled WGS sequence"/>
</dbReference>
<comment type="caution">
    <text evidence="1">The sequence shown here is derived from an EMBL/GenBank/DDBJ whole genome shotgun (WGS) entry which is preliminary data.</text>
</comment>
<evidence type="ECO:0000313" key="1">
    <source>
        <dbReference type="EMBL" id="MVM09618.1"/>
    </source>
</evidence>
<sequence length="51" mass="5741">MDKHDINGNIPIFINIGEWDGDDEELDKAVQDVSNANHNHTVIVDDIPLED</sequence>
<reference evidence="1 2" key="1">
    <citation type="submission" date="2019-11" db="EMBL/GenBank/DDBJ databases">
        <title>Implementation of targeted gown and glove precautions to prevent Staphylococcus aureus acquisition in community-based nursing homes.</title>
        <authorList>
            <person name="Stine O.C."/>
        </authorList>
    </citation>
    <scope>NUCLEOTIDE SEQUENCE [LARGE SCALE GENOMIC DNA]</scope>
    <source>
        <strain evidence="1 2">S_1081.LBCF.DN</strain>
    </source>
</reference>
<accession>A0A5A8VLI0</accession>
<dbReference type="AlphaFoldDB" id="A0A5A8VLI0"/>
<evidence type="ECO:0000313" key="2">
    <source>
        <dbReference type="Proteomes" id="UP000478867"/>
    </source>
</evidence>
<organism evidence="1 2">
    <name type="scientific">Staphylococcus aureus</name>
    <dbReference type="NCBI Taxonomy" id="1280"/>
    <lineage>
        <taxon>Bacteria</taxon>
        <taxon>Bacillati</taxon>
        <taxon>Bacillota</taxon>
        <taxon>Bacilli</taxon>
        <taxon>Bacillales</taxon>
        <taxon>Staphylococcaceae</taxon>
        <taxon>Staphylococcus</taxon>
    </lineage>
</organism>
<name>A0A5A8VLI0_STAAU</name>